<evidence type="ECO:0000313" key="2">
    <source>
        <dbReference type="EMBL" id="KAK6491775.1"/>
    </source>
</evidence>
<feature type="compositionally biased region" description="Basic and acidic residues" evidence="1">
    <location>
        <begin position="24"/>
        <end position="33"/>
    </location>
</feature>
<proteinExistence type="predicted"/>
<feature type="region of interest" description="Disordered" evidence="1">
    <location>
        <begin position="16"/>
        <end position="55"/>
    </location>
</feature>
<reference evidence="2 3" key="1">
    <citation type="submission" date="2021-05" db="EMBL/GenBank/DDBJ databases">
        <authorList>
            <person name="Zahm M."/>
            <person name="Klopp C."/>
            <person name="Cabau C."/>
            <person name="Kuhl H."/>
            <person name="Suciu R."/>
            <person name="Ciorpac M."/>
            <person name="Holostenco D."/>
            <person name="Gessner J."/>
            <person name="Wuertz S."/>
            <person name="Hohne C."/>
            <person name="Stock M."/>
            <person name="Gislard M."/>
            <person name="Lluch J."/>
            <person name="Milhes M."/>
            <person name="Lampietro C."/>
            <person name="Lopez Roques C."/>
            <person name="Donnadieu C."/>
            <person name="Du K."/>
            <person name="Schartl M."/>
            <person name="Guiguen Y."/>
        </authorList>
    </citation>
    <scope>NUCLEOTIDE SEQUENCE [LARGE SCALE GENOMIC DNA]</scope>
    <source>
        <strain evidence="2">Hh-F2</strain>
        <tissue evidence="2">Blood</tissue>
    </source>
</reference>
<evidence type="ECO:0000256" key="1">
    <source>
        <dbReference type="SAM" id="MobiDB-lite"/>
    </source>
</evidence>
<sequence length="412" mass="45970">TNTNLKMGFDTVKGYLSRPIAQPEEEHRTEEGMSRPSAGSEMYAQEEEPPEDNPNCEIEARVFTHNTYGQSENDAQSPCNAVMAETSSNAISCTDQNYLLLLALKTKHQLTNEALEDILKLLNHIGSDGTVPASKYYFEKYFSDCKGVIEIYLICETCEMLLGNKATSGNCSFCGEQWVASHNISKGQFFFYMPLKSQIKALLNDISVQKHLAFHKERSTTGNYSDIQDGTLYKKVLNSSPSNTLSVNFSCDGVPVFKSSQYSVWPVLCVLNELPPVERLKHVLMASLWFGSKKPDMNLYLQPFVNECQDLMQSGVDWENAVTQEKINSKVVCTVAICDSVARPLLQNVMQFNGLHGCGFCTDPGTNVPKGRGMTRAYPYKKDFVLRSSTETIEQTEHAFQNNKTVCGVKGP</sequence>
<accession>A0ABR1A3X6</accession>
<dbReference type="Proteomes" id="UP001369086">
    <property type="component" value="Unassembled WGS sequence"/>
</dbReference>
<feature type="non-terminal residue" evidence="2">
    <location>
        <position position="1"/>
    </location>
</feature>
<keyword evidence="3" id="KW-1185">Reference proteome</keyword>
<dbReference type="EMBL" id="JAHFZB010000003">
    <property type="protein sequence ID" value="KAK6491775.1"/>
    <property type="molecule type" value="Genomic_DNA"/>
</dbReference>
<name>A0ABR1A3X6_HUSHU</name>
<comment type="caution">
    <text evidence="2">The sequence shown here is derived from an EMBL/GenBank/DDBJ whole genome shotgun (WGS) entry which is preliminary data.</text>
</comment>
<protein>
    <submittedName>
        <fullName evidence="2">Uncharacterized protein</fullName>
    </submittedName>
</protein>
<gene>
    <name evidence="2" type="ORF">HHUSO_G3941</name>
</gene>
<dbReference type="InterPro" id="IPR004242">
    <property type="entry name" value="Transposase_21"/>
</dbReference>
<feature type="non-terminal residue" evidence="2">
    <location>
        <position position="412"/>
    </location>
</feature>
<evidence type="ECO:0000313" key="3">
    <source>
        <dbReference type="Proteomes" id="UP001369086"/>
    </source>
</evidence>
<dbReference type="PANTHER" id="PTHR33053:SF25">
    <property type="entry name" value="TRANSPOSASE DOMAIN-CONTAINING PROTEIN"/>
    <property type="match status" value="1"/>
</dbReference>
<dbReference type="PANTHER" id="PTHR33053">
    <property type="entry name" value="PROTEIN, PUTATIVE-RELATED"/>
    <property type="match status" value="1"/>
</dbReference>
<organism evidence="2 3">
    <name type="scientific">Huso huso</name>
    <name type="common">Beluga</name>
    <name type="synonym">Acipenser huso</name>
    <dbReference type="NCBI Taxonomy" id="61971"/>
    <lineage>
        <taxon>Eukaryota</taxon>
        <taxon>Metazoa</taxon>
        <taxon>Chordata</taxon>
        <taxon>Craniata</taxon>
        <taxon>Vertebrata</taxon>
        <taxon>Euteleostomi</taxon>
        <taxon>Actinopterygii</taxon>
        <taxon>Chondrostei</taxon>
        <taxon>Acipenseriformes</taxon>
        <taxon>Acipenseridae</taxon>
        <taxon>Huso</taxon>
    </lineage>
</organism>
<dbReference type="Pfam" id="PF02992">
    <property type="entry name" value="Transposase_21"/>
    <property type="match status" value="1"/>
</dbReference>